<keyword evidence="3" id="KW-1185">Reference proteome</keyword>
<name>A0A1W6N169_9HYPH</name>
<dbReference type="InterPro" id="IPR018968">
    <property type="entry name" value="Phasin"/>
</dbReference>
<gene>
    <name evidence="2" type="ORF">B1812_10725</name>
</gene>
<dbReference type="NCBIfam" id="TIGR01985">
    <property type="entry name" value="phasin_2"/>
    <property type="match status" value="1"/>
</dbReference>
<reference evidence="2 3" key="1">
    <citation type="submission" date="2017-02" db="EMBL/GenBank/DDBJ databases">
        <authorList>
            <person name="Peterson S.W."/>
        </authorList>
    </citation>
    <scope>NUCLEOTIDE SEQUENCE [LARGE SCALE GENOMIC DNA]</scope>
    <source>
        <strain evidence="2 3">S285</strain>
    </source>
</reference>
<evidence type="ECO:0000313" key="2">
    <source>
        <dbReference type="EMBL" id="ARN83569.1"/>
    </source>
</evidence>
<dbReference type="STRING" id="655015.B1812_10725"/>
<dbReference type="Proteomes" id="UP000193978">
    <property type="component" value="Chromosome"/>
</dbReference>
<dbReference type="InterPro" id="IPR010234">
    <property type="entry name" value="Phasin_subfam-2"/>
</dbReference>
<dbReference type="OrthoDB" id="7856369at2"/>
<evidence type="ECO:0000313" key="3">
    <source>
        <dbReference type="Proteomes" id="UP000193978"/>
    </source>
</evidence>
<dbReference type="AlphaFoldDB" id="A0A1W6N169"/>
<proteinExistence type="predicted"/>
<evidence type="ECO:0000259" key="1">
    <source>
        <dbReference type="Pfam" id="PF09361"/>
    </source>
</evidence>
<organism evidence="2 3">
    <name type="scientific">Methylocystis bryophila</name>
    <dbReference type="NCBI Taxonomy" id="655015"/>
    <lineage>
        <taxon>Bacteria</taxon>
        <taxon>Pseudomonadati</taxon>
        <taxon>Pseudomonadota</taxon>
        <taxon>Alphaproteobacteria</taxon>
        <taxon>Hyphomicrobiales</taxon>
        <taxon>Methylocystaceae</taxon>
        <taxon>Methylocystis</taxon>
    </lineage>
</organism>
<dbReference type="Pfam" id="PF09361">
    <property type="entry name" value="Phasin_2"/>
    <property type="match status" value="1"/>
</dbReference>
<protein>
    <submittedName>
        <fullName evidence="2">Phasin</fullName>
    </submittedName>
</protein>
<dbReference type="KEGG" id="mbry:B1812_10725"/>
<sequence>MSASNYQIPSEMRDFAEKSVEQARKAFEGFSGAAQKAISSVDASAVPFSEGAKDLSIKALSYAEANVKASFDLAQKLVQAKDAQEVLALQSDFLKSQFESFQEQAKELGALFQKAASPR</sequence>
<feature type="domain" description="Phasin" evidence="1">
    <location>
        <begin position="30"/>
        <end position="116"/>
    </location>
</feature>
<dbReference type="EMBL" id="CP019948">
    <property type="protein sequence ID" value="ARN83569.1"/>
    <property type="molecule type" value="Genomic_DNA"/>
</dbReference>
<accession>A0A1W6N169</accession>
<dbReference type="RefSeq" id="WP_085773655.1">
    <property type="nucleotide sequence ID" value="NZ_AP027149.1"/>
</dbReference>